<dbReference type="Gene3D" id="3.40.50.620">
    <property type="entry name" value="HUPs"/>
    <property type="match status" value="1"/>
</dbReference>
<keyword evidence="5 12" id="KW-0547">Nucleotide-binding</keyword>
<dbReference type="InterPro" id="IPR050795">
    <property type="entry name" value="Asn_Synthetase"/>
</dbReference>
<protein>
    <recommendedName>
        <fullName evidence="2">asparagine synthase (glutamine-hydrolyzing)</fullName>
        <ecNumber evidence="2">6.3.5.4</ecNumber>
    </recommendedName>
    <alternativeName>
        <fullName evidence="9">Glutamine-dependent asparagine synthetase</fullName>
    </alternativeName>
</protein>
<evidence type="ECO:0000256" key="1">
    <source>
        <dbReference type="ARBA" id="ARBA00005187"/>
    </source>
</evidence>
<keyword evidence="6 12" id="KW-0067">ATP-binding</keyword>
<evidence type="ECO:0000256" key="5">
    <source>
        <dbReference type="ARBA" id="ARBA00022741"/>
    </source>
</evidence>
<name>A0A3G5AF76_9VIRU</name>
<evidence type="ECO:0000256" key="6">
    <source>
        <dbReference type="ARBA" id="ARBA00022840"/>
    </source>
</evidence>
<dbReference type="PIRSF" id="PIRSF001589">
    <property type="entry name" value="Asn_synthetase_glu-h"/>
    <property type="match status" value="1"/>
</dbReference>
<dbReference type="InterPro" id="IPR017932">
    <property type="entry name" value="GATase_2_dom"/>
</dbReference>
<evidence type="ECO:0000256" key="4">
    <source>
        <dbReference type="ARBA" id="ARBA00022605"/>
    </source>
</evidence>
<feature type="domain" description="Glutamine amidotransferase type-2" evidence="14">
    <location>
        <begin position="2"/>
        <end position="191"/>
    </location>
</feature>
<dbReference type="PANTHER" id="PTHR11772">
    <property type="entry name" value="ASPARAGINE SYNTHETASE"/>
    <property type="match status" value="1"/>
</dbReference>
<feature type="active site" description="For GATase activity" evidence="11">
    <location>
        <position position="2"/>
    </location>
</feature>
<dbReference type="EMBL" id="MK072487">
    <property type="protein sequence ID" value="AYV85840.1"/>
    <property type="molecule type" value="Genomic_DNA"/>
</dbReference>
<keyword evidence="8 11" id="KW-0315">Glutamine amidotransferase</keyword>
<dbReference type="GO" id="GO:0005524">
    <property type="term" value="F:ATP binding"/>
    <property type="evidence" value="ECO:0007669"/>
    <property type="project" value="UniProtKB-KW"/>
</dbReference>
<dbReference type="InterPro" id="IPR006426">
    <property type="entry name" value="Asn_synth_AEB"/>
</dbReference>
<evidence type="ECO:0000256" key="3">
    <source>
        <dbReference type="ARBA" id="ARBA00022598"/>
    </source>
</evidence>
<evidence type="ECO:0000313" key="15">
    <source>
        <dbReference type="EMBL" id="AYV85840.1"/>
    </source>
</evidence>
<comment type="catalytic activity">
    <reaction evidence="10">
        <text>L-aspartate + L-glutamine + ATP + H2O = L-asparagine + L-glutamate + AMP + diphosphate + H(+)</text>
        <dbReference type="Rhea" id="RHEA:12228"/>
        <dbReference type="ChEBI" id="CHEBI:15377"/>
        <dbReference type="ChEBI" id="CHEBI:15378"/>
        <dbReference type="ChEBI" id="CHEBI:29985"/>
        <dbReference type="ChEBI" id="CHEBI:29991"/>
        <dbReference type="ChEBI" id="CHEBI:30616"/>
        <dbReference type="ChEBI" id="CHEBI:33019"/>
        <dbReference type="ChEBI" id="CHEBI:58048"/>
        <dbReference type="ChEBI" id="CHEBI:58359"/>
        <dbReference type="ChEBI" id="CHEBI:456215"/>
        <dbReference type="EC" id="6.3.5.4"/>
    </reaction>
</comment>
<keyword evidence="7 11" id="KW-0061">Asparagine biosynthesis</keyword>
<comment type="pathway">
    <text evidence="1">Amino-acid biosynthesis; L-asparagine biosynthesis; L-asparagine from L-aspartate (L-Gln route): step 1/1.</text>
</comment>
<dbReference type="Gene3D" id="3.60.20.10">
    <property type="entry name" value="Glutamine Phosphoribosylpyrophosphate, subunit 1, domain 1"/>
    <property type="match status" value="1"/>
</dbReference>
<dbReference type="PROSITE" id="PS51278">
    <property type="entry name" value="GATASE_TYPE_2"/>
    <property type="match status" value="1"/>
</dbReference>
<evidence type="ECO:0000256" key="7">
    <source>
        <dbReference type="ARBA" id="ARBA00022888"/>
    </source>
</evidence>
<dbReference type="InterPro" id="IPR001962">
    <property type="entry name" value="Asn_synthase"/>
</dbReference>
<evidence type="ECO:0000256" key="8">
    <source>
        <dbReference type="ARBA" id="ARBA00022962"/>
    </source>
</evidence>
<dbReference type="PANTHER" id="PTHR11772:SF23">
    <property type="entry name" value="ASPARAGINE SYNTHETASE [GLUTAMINE-HYDROLYZING]"/>
    <property type="match status" value="1"/>
</dbReference>
<evidence type="ECO:0000256" key="10">
    <source>
        <dbReference type="ARBA" id="ARBA00048741"/>
    </source>
</evidence>
<dbReference type="Pfam" id="PF00733">
    <property type="entry name" value="Asn_synthase"/>
    <property type="match status" value="2"/>
</dbReference>
<dbReference type="Pfam" id="PF13537">
    <property type="entry name" value="GATase_7"/>
    <property type="match status" value="1"/>
</dbReference>
<dbReference type="GO" id="GO:0006529">
    <property type="term" value="P:asparagine biosynthetic process"/>
    <property type="evidence" value="ECO:0007669"/>
    <property type="project" value="UniProtKB-KW"/>
</dbReference>
<dbReference type="SUPFAM" id="SSF52402">
    <property type="entry name" value="Adenine nucleotide alpha hydrolases-like"/>
    <property type="match status" value="1"/>
</dbReference>
<feature type="binding site" evidence="12">
    <location>
        <position position="101"/>
    </location>
    <ligand>
        <name>L-glutamine</name>
        <dbReference type="ChEBI" id="CHEBI:58359"/>
    </ligand>
</feature>
<dbReference type="EC" id="6.3.5.4" evidence="2"/>
<proteinExistence type="predicted"/>
<keyword evidence="3" id="KW-0436">Ligase</keyword>
<dbReference type="InterPro" id="IPR014729">
    <property type="entry name" value="Rossmann-like_a/b/a_fold"/>
</dbReference>
<evidence type="ECO:0000256" key="9">
    <source>
        <dbReference type="ARBA" id="ARBA00030234"/>
    </source>
</evidence>
<dbReference type="SUPFAM" id="SSF56235">
    <property type="entry name" value="N-terminal nucleophile aminohydrolases (Ntn hydrolases)"/>
    <property type="match status" value="1"/>
</dbReference>
<feature type="binding site" evidence="12">
    <location>
        <position position="279"/>
    </location>
    <ligand>
        <name>ATP</name>
        <dbReference type="ChEBI" id="CHEBI:30616"/>
    </ligand>
</feature>
<keyword evidence="4 11" id="KW-0028">Amino-acid biosynthesis</keyword>
<sequence length="546" mass="62988">MCGIFCLVQYGGNSIDLELACRCLDKLVPRGPDAKNYYLIKMADVEIFLGFTRLAIMDTSMAGIQPFHSSDNKIHAICNGEIYNYKELAKNNGIKMKTCCDCEIIIPLYEKLGFHRLIYDELYAEFAMVLVDEKNKSVMAARDRYGVRPLYYGYNEKTKMVGFSSELKALHPVMEFAEQLPPYKYLKMNLDLEKNPYHNAKNMLEFVQYISYPSSVAANHITEHNYLKYINEYLTEAVRKRLTADRPIGFLLSGGLDSSLITAIAARILGPDKIVCFSIGLPNSPDVMAAKEVVSFLGIKKHHVILFDVEKGFRKLSDVIEAIESYDVTTIRASTPQYMMAKYIKENTDIRVLLSGEGSDEIHGSYRYFRDAPCKENFYLETIRLLKDLYMFDNLRTDRTMAAFGLEVRVPFLDYDYVNLITGMDPELLMYKHNRMEKKIIRDSFKGYLPDQILYRPKEAFSDAVSSNEVNWAKYIQKISNEVISDEELINSPFIINRPMTKDALYFRRIFSTLYPGRDNVIPYYWLPKFQSEEVLDPSATVLKCY</sequence>
<dbReference type="InterPro" id="IPR029055">
    <property type="entry name" value="Ntn_hydrolases_N"/>
</dbReference>
<dbReference type="InterPro" id="IPR033738">
    <property type="entry name" value="AsnB_N"/>
</dbReference>
<dbReference type="CDD" id="cd01991">
    <property type="entry name" value="Asn_synthase_B_C"/>
    <property type="match status" value="1"/>
</dbReference>
<dbReference type="NCBIfam" id="TIGR01536">
    <property type="entry name" value="asn_synth_AEB"/>
    <property type="match status" value="1"/>
</dbReference>
<accession>A0A3G5AF76</accession>
<feature type="site" description="Important for beta-aspartyl-AMP intermediate formation" evidence="13">
    <location>
        <position position="357"/>
    </location>
</feature>
<evidence type="ECO:0000256" key="12">
    <source>
        <dbReference type="PIRSR" id="PIRSR001589-2"/>
    </source>
</evidence>
<evidence type="ECO:0000259" key="14">
    <source>
        <dbReference type="PROSITE" id="PS51278"/>
    </source>
</evidence>
<dbReference type="CDD" id="cd00712">
    <property type="entry name" value="AsnB"/>
    <property type="match status" value="1"/>
</dbReference>
<evidence type="ECO:0000256" key="11">
    <source>
        <dbReference type="PIRSR" id="PIRSR001589-1"/>
    </source>
</evidence>
<evidence type="ECO:0000256" key="13">
    <source>
        <dbReference type="PIRSR" id="PIRSR001589-3"/>
    </source>
</evidence>
<feature type="binding site" evidence="12">
    <location>
        <begin position="355"/>
        <end position="356"/>
    </location>
    <ligand>
        <name>ATP</name>
        <dbReference type="ChEBI" id="CHEBI:30616"/>
    </ligand>
</feature>
<reference evidence="15" key="1">
    <citation type="submission" date="2018-10" db="EMBL/GenBank/DDBJ databases">
        <title>Hidden diversity of soil giant viruses.</title>
        <authorList>
            <person name="Schulz F."/>
            <person name="Alteio L."/>
            <person name="Goudeau D."/>
            <person name="Ryan E.M."/>
            <person name="Malmstrom R.R."/>
            <person name="Blanchard J."/>
            <person name="Woyke T."/>
        </authorList>
    </citation>
    <scope>NUCLEOTIDE SEQUENCE</scope>
    <source>
        <strain evidence="15">SAV1</strain>
    </source>
</reference>
<gene>
    <name evidence="15" type="ORF">Satyrvirus51_2</name>
</gene>
<organism evidence="15">
    <name type="scientific">Satyrvirus sp</name>
    <dbReference type="NCBI Taxonomy" id="2487771"/>
    <lineage>
        <taxon>Viruses</taxon>
        <taxon>Varidnaviria</taxon>
        <taxon>Bamfordvirae</taxon>
        <taxon>Nucleocytoviricota</taxon>
        <taxon>Megaviricetes</taxon>
        <taxon>Imitervirales</taxon>
        <taxon>Mimiviridae</taxon>
        <taxon>Megamimivirinae</taxon>
    </lineage>
</organism>
<feature type="binding site" evidence="12">
    <location>
        <position position="251"/>
    </location>
    <ligand>
        <name>ATP</name>
        <dbReference type="ChEBI" id="CHEBI:30616"/>
    </ligand>
</feature>
<evidence type="ECO:0000256" key="2">
    <source>
        <dbReference type="ARBA" id="ARBA00012737"/>
    </source>
</evidence>
<dbReference type="GO" id="GO:0004066">
    <property type="term" value="F:asparagine synthase (glutamine-hydrolyzing) activity"/>
    <property type="evidence" value="ECO:0007669"/>
    <property type="project" value="UniProtKB-EC"/>
</dbReference>